<evidence type="ECO:0000313" key="4">
    <source>
        <dbReference type="EMBL" id="RFU14939.1"/>
    </source>
</evidence>
<dbReference type="Gene3D" id="3.30.1490.20">
    <property type="entry name" value="ATP-grasp fold, A domain"/>
    <property type="match status" value="1"/>
</dbReference>
<dbReference type="OrthoDB" id="4789744at2"/>
<dbReference type="GO" id="GO:0008716">
    <property type="term" value="F:D-alanine-D-alanine ligase activity"/>
    <property type="evidence" value="ECO:0007669"/>
    <property type="project" value="InterPro"/>
</dbReference>
<sequence>MTTAVASPATGSESVSSAAALAFLYEHPRWFAPIFTELDKREVLYQKIYAPDHIYDVSGDAPSFRVLFNRMSPSADRRGHGTGILHTLAYLEHLELLGARVVNGVKAFRYEISKALQLSLLRSLGISYPRSRVIHDPRHAAAAAEGLRYPVVVKPNVGGSGAGIVRFDSPNDLAAAADEGALQLGFDHIALVQEFIPAREGRITRVETLNGKFLYAIHVHLSGQTFDLCPADICQTARGEALQNACVVEAAKAGLKVEGYTPPPEVIHTIERIVAAAGIDVGGIEYIVDDRDGQIYYYDVNALSNFVADAPRVIGFDPFVHLADFLEGEVARAAK</sequence>
<dbReference type="EMBL" id="QVQT01000008">
    <property type="protein sequence ID" value="RFU14939.1"/>
    <property type="molecule type" value="Genomic_DNA"/>
</dbReference>
<accession>A0A372IJL9</accession>
<dbReference type="AlphaFoldDB" id="A0A372IJL9"/>
<keyword evidence="1" id="KW-0436">Ligase</keyword>
<feature type="domain" description="ATP-grasp" evidence="3">
    <location>
        <begin position="118"/>
        <end position="327"/>
    </location>
</feature>
<keyword evidence="5" id="KW-1185">Reference proteome</keyword>
<dbReference type="PANTHER" id="PTHR21621:SF0">
    <property type="entry name" value="BETA-CITRYLGLUTAMATE SYNTHASE B-RELATED"/>
    <property type="match status" value="1"/>
</dbReference>
<dbReference type="GO" id="GO:0009432">
    <property type="term" value="P:SOS response"/>
    <property type="evidence" value="ECO:0007669"/>
    <property type="project" value="TreeGrafter"/>
</dbReference>
<evidence type="ECO:0000259" key="3">
    <source>
        <dbReference type="PROSITE" id="PS50975"/>
    </source>
</evidence>
<keyword evidence="2" id="KW-0067">ATP-binding</keyword>
<dbReference type="Pfam" id="PF07478">
    <property type="entry name" value="Dala_Dala_lig_C"/>
    <property type="match status" value="1"/>
</dbReference>
<name>A0A372IJL9_9BACT</name>
<evidence type="ECO:0000313" key="5">
    <source>
        <dbReference type="Proteomes" id="UP000264702"/>
    </source>
</evidence>
<protein>
    <recommendedName>
        <fullName evidence="3">ATP-grasp domain-containing protein</fullName>
    </recommendedName>
</protein>
<dbReference type="PANTHER" id="PTHR21621">
    <property type="entry name" value="RIBOSOMAL PROTEIN S6 MODIFICATION PROTEIN"/>
    <property type="match status" value="1"/>
</dbReference>
<dbReference type="SUPFAM" id="SSF56059">
    <property type="entry name" value="Glutathione synthetase ATP-binding domain-like"/>
    <property type="match status" value="1"/>
</dbReference>
<dbReference type="InterPro" id="IPR011095">
    <property type="entry name" value="Dala_Dala_lig_C"/>
</dbReference>
<comment type="caution">
    <text evidence="4">The sequence shown here is derived from an EMBL/GenBank/DDBJ whole genome shotgun (WGS) entry which is preliminary data.</text>
</comment>
<evidence type="ECO:0000256" key="1">
    <source>
        <dbReference type="ARBA" id="ARBA00022598"/>
    </source>
</evidence>
<dbReference type="InterPro" id="IPR011761">
    <property type="entry name" value="ATP-grasp"/>
</dbReference>
<organism evidence="4 5">
    <name type="scientific">Paracidobacterium acidisoli</name>
    <dbReference type="NCBI Taxonomy" id="2303751"/>
    <lineage>
        <taxon>Bacteria</taxon>
        <taxon>Pseudomonadati</taxon>
        <taxon>Acidobacteriota</taxon>
        <taxon>Terriglobia</taxon>
        <taxon>Terriglobales</taxon>
        <taxon>Acidobacteriaceae</taxon>
        <taxon>Paracidobacterium</taxon>
    </lineage>
</organism>
<dbReference type="PROSITE" id="PS50975">
    <property type="entry name" value="ATP_GRASP"/>
    <property type="match status" value="1"/>
</dbReference>
<dbReference type="GO" id="GO:0005737">
    <property type="term" value="C:cytoplasm"/>
    <property type="evidence" value="ECO:0007669"/>
    <property type="project" value="TreeGrafter"/>
</dbReference>
<reference evidence="4 5" key="1">
    <citation type="submission" date="2018-08" db="EMBL/GenBank/DDBJ databases">
        <title>Acidipila sp. 4G-K13, an acidobacterium isolated from forest soil.</title>
        <authorList>
            <person name="Gao Z.-H."/>
            <person name="Qiu L.-H."/>
        </authorList>
    </citation>
    <scope>NUCLEOTIDE SEQUENCE [LARGE SCALE GENOMIC DNA]</scope>
    <source>
        <strain evidence="4 5">4G-K13</strain>
    </source>
</reference>
<keyword evidence="2" id="KW-0547">Nucleotide-binding</keyword>
<dbReference type="GO" id="GO:0005524">
    <property type="term" value="F:ATP binding"/>
    <property type="evidence" value="ECO:0007669"/>
    <property type="project" value="UniProtKB-UniRule"/>
</dbReference>
<dbReference type="GO" id="GO:0046872">
    <property type="term" value="F:metal ion binding"/>
    <property type="evidence" value="ECO:0007669"/>
    <property type="project" value="InterPro"/>
</dbReference>
<proteinExistence type="predicted"/>
<dbReference type="Proteomes" id="UP000264702">
    <property type="component" value="Unassembled WGS sequence"/>
</dbReference>
<gene>
    <name evidence="4" type="ORF">D0Y96_19190</name>
</gene>
<dbReference type="GO" id="GO:0018169">
    <property type="term" value="F:ribosomal S6-glutamic acid ligase activity"/>
    <property type="evidence" value="ECO:0007669"/>
    <property type="project" value="TreeGrafter"/>
</dbReference>
<dbReference type="Gene3D" id="3.30.470.20">
    <property type="entry name" value="ATP-grasp fold, B domain"/>
    <property type="match status" value="1"/>
</dbReference>
<dbReference type="RefSeq" id="WP_117303282.1">
    <property type="nucleotide sequence ID" value="NZ_QVQT02000008.1"/>
</dbReference>
<evidence type="ECO:0000256" key="2">
    <source>
        <dbReference type="PROSITE-ProRule" id="PRU00409"/>
    </source>
</evidence>
<dbReference type="InterPro" id="IPR013815">
    <property type="entry name" value="ATP_grasp_subdomain_1"/>
</dbReference>